<dbReference type="InterPro" id="IPR025117">
    <property type="entry name" value="DUF4037"/>
</dbReference>
<proteinExistence type="predicted"/>
<dbReference type="Proteomes" id="UP001432360">
    <property type="component" value="Plasmid pSchITTGS70b"/>
</dbReference>
<evidence type="ECO:0000259" key="1">
    <source>
        <dbReference type="Pfam" id="PF13228"/>
    </source>
</evidence>
<dbReference type="RefSeq" id="WP_331375341.1">
    <property type="nucleotide sequence ID" value="NZ_CP133150.1"/>
</dbReference>
<sequence length="359" mass="40023">MPEFIPGLVLARSFYMDVVRPLINVPHAAGLLGEGSEVLGFDQPRSTDHAWGPRLQVFVEDEHLQTVAAAVEQGLPAEFRGWPVRFFSWQTNSVRHHVEITTLESWVRSQIGTDPTAVELSTAAWLALPQQALLQVTAGAVFHDDTGALHRLRDLLSWYPRDVWLWAMASQWHLIGNAEPRVGRMIEAGDRRGSVLIAARIVRLLMELSFLQEQRYWPYDKWFGTAFARLDVAPALGPQLDAILSAEDDTTRIAAIHDALFLVAERHNTLGLTSHIEPTIDNFQVGIDDAVRPYLVINAGKVVEGCRAAIGDGALRDLVMVGTFDQLTHGDDALVNFTTWPQQIAKVYDRLLEASPSKR</sequence>
<dbReference type="Pfam" id="PF13228">
    <property type="entry name" value="DUF4037"/>
    <property type="match status" value="1"/>
</dbReference>
<protein>
    <submittedName>
        <fullName evidence="2">DUF4037 domain-containing protein</fullName>
    </submittedName>
</protein>
<geneLocation type="plasmid" evidence="2 3">
    <name>pSchITTGS70b</name>
</geneLocation>
<keyword evidence="2" id="KW-0614">Plasmid</keyword>
<keyword evidence="3" id="KW-1185">Reference proteome</keyword>
<name>A0ABZ2BFI1_9HYPH</name>
<evidence type="ECO:0000313" key="3">
    <source>
        <dbReference type="Proteomes" id="UP001432360"/>
    </source>
</evidence>
<accession>A0ABZ2BFI1</accession>
<evidence type="ECO:0000313" key="2">
    <source>
        <dbReference type="EMBL" id="WVT06277.1"/>
    </source>
</evidence>
<dbReference type="EMBL" id="CP133150">
    <property type="protein sequence ID" value="WVT06277.1"/>
    <property type="molecule type" value="Genomic_DNA"/>
</dbReference>
<organism evidence="2 3">
    <name type="scientific">Sinorhizobium chiapasense</name>
    <dbReference type="NCBI Taxonomy" id="501572"/>
    <lineage>
        <taxon>Bacteria</taxon>
        <taxon>Pseudomonadati</taxon>
        <taxon>Pseudomonadota</taxon>
        <taxon>Alphaproteobacteria</taxon>
        <taxon>Hyphomicrobiales</taxon>
        <taxon>Rhizobiaceae</taxon>
        <taxon>Sinorhizobium/Ensifer group</taxon>
        <taxon>Sinorhizobium</taxon>
    </lineage>
</organism>
<feature type="domain" description="DUF4037" evidence="1">
    <location>
        <begin position="125"/>
        <end position="223"/>
    </location>
</feature>
<gene>
    <name evidence="2" type="ORF">RB548_21620</name>
</gene>
<reference evidence="2" key="1">
    <citation type="submission" date="2023-08" db="EMBL/GenBank/DDBJ databases">
        <title>Complete genome sequence of Sinorhizobium chiapanecum ITTG S70 isolated from Acaciella angustissima nodules in Chiapas-Mexico.</title>
        <authorList>
            <person name="Rincon-Rosales R."/>
            <person name="Rogel M.A."/>
            <person name="Rincon-Medina C.I."/>
            <person name="Guerrero G."/>
            <person name="Manzano-Gomez L.A."/>
            <person name="Lopez-Lopez A."/>
            <person name="Rincon Molina F.A."/>
            <person name="Martinez-Romero E."/>
        </authorList>
    </citation>
    <scope>NUCLEOTIDE SEQUENCE</scope>
    <source>
        <strain evidence="2">ITTG S70</strain>
        <plasmid evidence="2">pSchITTGS70b</plasmid>
    </source>
</reference>